<reference evidence="3" key="1">
    <citation type="submission" date="2022-08" db="EMBL/GenBank/DDBJ databases">
        <authorList>
            <person name="Deng Y."/>
            <person name="Han X.-F."/>
            <person name="Zhang Y.-Q."/>
        </authorList>
    </citation>
    <scope>NUCLEOTIDE SEQUENCE</scope>
    <source>
        <strain evidence="3">CPCC 205763</strain>
    </source>
</reference>
<dbReference type="RefSeq" id="WP_259505335.1">
    <property type="nucleotide sequence ID" value="NZ_JANLCM010000001.1"/>
</dbReference>
<feature type="region of interest" description="Disordered" evidence="1">
    <location>
        <begin position="1"/>
        <end position="26"/>
    </location>
</feature>
<gene>
    <name evidence="3" type="ORF">N1027_03690</name>
</gene>
<keyword evidence="2" id="KW-1133">Transmembrane helix</keyword>
<keyword evidence="2" id="KW-0472">Membrane</keyword>
<name>A0ABT2GLZ4_9MICO</name>
<keyword evidence="4" id="KW-1185">Reference proteome</keyword>
<keyword evidence="2" id="KW-0812">Transmembrane</keyword>
<organism evidence="3 4">
    <name type="scientific">Herbiconiux aconitum</name>
    <dbReference type="NCBI Taxonomy" id="2970913"/>
    <lineage>
        <taxon>Bacteria</taxon>
        <taxon>Bacillati</taxon>
        <taxon>Actinomycetota</taxon>
        <taxon>Actinomycetes</taxon>
        <taxon>Micrococcales</taxon>
        <taxon>Microbacteriaceae</taxon>
        <taxon>Herbiconiux</taxon>
    </lineage>
</organism>
<comment type="caution">
    <text evidence="3">The sequence shown here is derived from an EMBL/GenBank/DDBJ whole genome shotgun (WGS) entry which is preliminary data.</text>
</comment>
<protein>
    <submittedName>
        <fullName evidence="3">Uncharacterized protein</fullName>
    </submittedName>
</protein>
<accession>A0ABT2GLZ4</accession>
<evidence type="ECO:0000256" key="2">
    <source>
        <dbReference type="SAM" id="Phobius"/>
    </source>
</evidence>
<proteinExistence type="predicted"/>
<dbReference type="Proteomes" id="UP001165584">
    <property type="component" value="Unassembled WGS sequence"/>
</dbReference>
<dbReference type="EMBL" id="JANLCM010000001">
    <property type="protein sequence ID" value="MCS5717235.1"/>
    <property type="molecule type" value="Genomic_DNA"/>
</dbReference>
<evidence type="ECO:0000313" key="3">
    <source>
        <dbReference type="EMBL" id="MCS5717235.1"/>
    </source>
</evidence>
<evidence type="ECO:0000256" key="1">
    <source>
        <dbReference type="SAM" id="MobiDB-lite"/>
    </source>
</evidence>
<sequence length="187" mass="19688">MTTPDSRTWRLLAPKKPPRLPPKGERWGGMLRPATLITLGIVGAIIATVWIGVAVSRPTAPTTLEGVTAEVMTEVDTVTGLLGDPVEPADDATQVIPCPDGGAGQQYVVTRTESLPASVNPRDAIDVVTGAYEQREWKVSSSPFGSEGGREALLIGKNLVPIELTLVPDGTTLQATIHSESRCTAAP</sequence>
<evidence type="ECO:0000313" key="4">
    <source>
        <dbReference type="Proteomes" id="UP001165584"/>
    </source>
</evidence>
<feature type="transmembrane region" description="Helical" evidence="2">
    <location>
        <begin position="36"/>
        <end position="55"/>
    </location>
</feature>